<gene>
    <name evidence="3" type="ORF">GCM10009627_23240</name>
</gene>
<dbReference type="RefSeq" id="WP_204607215.1">
    <property type="nucleotide sequence ID" value="NZ_BAAAJX010000011.1"/>
</dbReference>
<accession>A0ABP4K6R7</accession>
<evidence type="ECO:0000313" key="4">
    <source>
        <dbReference type="Proteomes" id="UP001501742"/>
    </source>
</evidence>
<organism evidence="3 4">
    <name type="scientific">Curtobacterium herbarum</name>
    <dbReference type="NCBI Taxonomy" id="150122"/>
    <lineage>
        <taxon>Bacteria</taxon>
        <taxon>Bacillati</taxon>
        <taxon>Actinomycetota</taxon>
        <taxon>Actinomycetes</taxon>
        <taxon>Micrococcales</taxon>
        <taxon>Microbacteriaceae</taxon>
        <taxon>Curtobacterium</taxon>
    </lineage>
</organism>
<dbReference type="Proteomes" id="UP001501742">
    <property type="component" value="Unassembled WGS sequence"/>
</dbReference>
<dbReference type="EMBL" id="BAAAJX010000011">
    <property type="protein sequence ID" value="GAA1493978.1"/>
    <property type="molecule type" value="Genomic_DNA"/>
</dbReference>
<reference evidence="4" key="1">
    <citation type="journal article" date="2019" name="Int. J. Syst. Evol. Microbiol.">
        <title>The Global Catalogue of Microorganisms (GCM) 10K type strain sequencing project: providing services to taxonomists for standard genome sequencing and annotation.</title>
        <authorList>
            <consortium name="The Broad Institute Genomics Platform"/>
            <consortium name="The Broad Institute Genome Sequencing Center for Infectious Disease"/>
            <person name="Wu L."/>
            <person name="Ma J."/>
        </authorList>
    </citation>
    <scope>NUCLEOTIDE SEQUENCE [LARGE SCALE GENOMIC DNA]</scope>
    <source>
        <strain evidence="4">JCM 12140</strain>
    </source>
</reference>
<sequence>MDVIGSHLVPFLALVLLGAVGLCGVIAWQLTAPLRRPYRDDVGGVGSTVPEDVDTE</sequence>
<name>A0ABP4K6R7_9MICO</name>
<keyword evidence="2" id="KW-0472">Membrane</keyword>
<protein>
    <submittedName>
        <fullName evidence="3">Uncharacterized protein</fullName>
    </submittedName>
</protein>
<proteinExistence type="predicted"/>
<keyword evidence="2" id="KW-0812">Transmembrane</keyword>
<evidence type="ECO:0000256" key="1">
    <source>
        <dbReference type="SAM" id="MobiDB-lite"/>
    </source>
</evidence>
<feature type="transmembrane region" description="Helical" evidence="2">
    <location>
        <begin position="12"/>
        <end position="30"/>
    </location>
</feature>
<evidence type="ECO:0000313" key="3">
    <source>
        <dbReference type="EMBL" id="GAA1493978.1"/>
    </source>
</evidence>
<keyword evidence="2" id="KW-1133">Transmembrane helix</keyword>
<feature type="region of interest" description="Disordered" evidence="1">
    <location>
        <begin position="37"/>
        <end position="56"/>
    </location>
</feature>
<keyword evidence="4" id="KW-1185">Reference proteome</keyword>
<comment type="caution">
    <text evidence="3">The sequence shown here is derived from an EMBL/GenBank/DDBJ whole genome shotgun (WGS) entry which is preliminary data.</text>
</comment>
<evidence type="ECO:0000256" key="2">
    <source>
        <dbReference type="SAM" id="Phobius"/>
    </source>
</evidence>